<keyword evidence="3 6" id="KW-0418">Kinase</keyword>
<accession>A0ABX0USM9</accession>
<name>A0ABX0USM9_9BACT</name>
<dbReference type="Proteomes" id="UP001179181">
    <property type="component" value="Unassembled WGS sequence"/>
</dbReference>
<dbReference type="InterPro" id="IPR017438">
    <property type="entry name" value="ATP-NAD_kinase_N"/>
</dbReference>
<keyword evidence="2" id="KW-0547">Nucleotide-binding</keyword>
<dbReference type="Gene3D" id="3.40.50.10330">
    <property type="entry name" value="Probable inorganic polyphosphate/atp-NAD kinase, domain 1"/>
    <property type="match status" value="1"/>
</dbReference>
<dbReference type="PANTHER" id="PTHR12358:SF106">
    <property type="entry name" value="LIPID KINASE YEGS"/>
    <property type="match status" value="1"/>
</dbReference>
<sequence>MFILNPNSGTALGKYADVVEKTIRSFAKKYGTDATILFTKERAHATELVAENLTARNWQAVVAVGGDGTVNEIAKPLVGTNTPVGILPMGSGNGLARHLGIPLKLEASLKRLFEGTATTMDSGQLNEIPFFCTAGMGFDAYVGHLFSQQIERGLATYVNVSFQAYWSYKPQHFRLNGLDTNAFSLSIANAGQFGNNAWIAPEASLQDGLLDICTIKPFPKWYGTALAYQLFTRQMKSSKYIDYQSITHAVIETDIPPMIHYDGEPFQMDTTRIEVRIKPQSLKVIL</sequence>
<evidence type="ECO:0000256" key="4">
    <source>
        <dbReference type="ARBA" id="ARBA00022840"/>
    </source>
</evidence>
<dbReference type="SMART" id="SM00046">
    <property type="entry name" value="DAGKc"/>
    <property type="match status" value="1"/>
</dbReference>
<dbReference type="EMBL" id="JAASQJ010000007">
    <property type="protein sequence ID" value="NIJ55981.1"/>
    <property type="molecule type" value="Genomic_DNA"/>
</dbReference>
<comment type="caution">
    <text evidence="6">The sequence shown here is derived from an EMBL/GenBank/DDBJ whole genome shotgun (WGS) entry which is preliminary data.</text>
</comment>
<evidence type="ECO:0000313" key="7">
    <source>
        <dbReference type="Proteomes" id="UP001179181"/>
    </source>
</evidence>
<evidence type="ECO:0000259" key="5">
    <source>
        <dbReference type="PROSITE" id="PS50146"/>
    </source>
</evidence>
<dbReference type="PANTHER" id="PTHR12358">
    <property type="entry name" value="SPHINGOSINE KINASE"/>
    <property type="match status" value="1"/>
</dbReference>
<dbReference type="InterPro" id="IPR001206">
    <property type="entry name" value="Diacylglycerol_kinase_cat_dom"/>
</dbReference>
<dbReference type="InterPro" id="IPR045540">
    <property type="entry name" value="YegS/DAGK_C"/>
</dbReference>
<dbReference type="Pfam" id="PF19279">
    <property type="entry name" value="YegS_C"/>
    <property type="match status" value="1"/>
</dbReference>
<dbReference type="SUPFAM" id="SSF111331">
    <property type="entry name" value="NAD kinase/diacylglycerol kinase-like"/>
    <property type="match status" value="1"/>
</dbReference>
<evidence type="ECO:0000256" key="1">
    <source>
        <dbReference type="ARBA" id="ARBA00022679"/>
    </source>
</evidence>
<feature type="domain" description="DAGKc" evidence="5">
    <location>
        <begin position="1"/>
        <end position="129"/>
    </location>
</feature>
<reference evidence="6 7" key="1">
    <citation type="submission" date="2020-03" db="EMBL/GenBank/DDBJ databases">
        <title>Genomic Encyclopedia of Type Strains, Phase IV (KMG-IV): sequencing the most valuable type-strain genomes for metagenomic binning, comparative biology and taxonomic classification.</title>
        <authorList>
            <person name="Goeker M."/>
        </authorList>
    </citation>
    <scope>NUCLEOTIDE SEQUENCE [LARGE SCALE GENOMIC DNA]</scope>
    <source>
        <strain evidence="6 7">DSM 102865</strain>
    </source>
</reference>
<evidence type="ECO:0000256" key="2">
    <source>
        <dbReference type="ARBA" id="ARBA00022741"/>
    </source>
</evidence>
<keyword evidence="4" id="KW-0067">ATP-binding</keyword>
<dbReference type="Pfam" id="PF00781">
    <property type="entry name" value="DAGK_cat"/>
    <property type="match status" value="1"/>
</dbReference>
<proteinExistence type="predicted"/>
<gene>
    <name evidence="6" type="ORF">FHS68_005176</name>
</gene>
<dbReference type="GO" id="GO:0016301">
    <property type="term" value="F:kinase activity"/>
    <property type="evidence" value="ECO:0007669"/>
    <property type="project" value="UniProtKB-KW"/>
</dbReference>
<dbReference type="InterPro" id="IPR050187">
    <property type="entry name" value="Lipid_Phosphate_FormReg"/>
</dbReference>
<dbReference type="Gene3D" id="2.60.200.40">
    <property type="match status" value="1"/>
</dbReference>
<evidence type="ECO:0000313" key="6">
    <source>
        <dbReference type="EMBL" id="NIJ55981.1"/>
    </source>
</evidence>
<dbReference type="InterPro" id="IPR016064">
    <property type="entry name" value="NAD/diacylglycerol_kinase_sf"/>
</dbReference>
<dbReference type="PROSITE" id="PS50146">
    <property type="entry name" value="DAGK"/>
    <property type="match status" value="1"/>
</dbReference>
<organism evidence="6 7">
    <name type="scientific">Dyadobacter arcticus</name>
    <dbReference type="NCBI Taxonomy" id="1078754"/>
    <lineage>
        <taxon>Bacteria</taxon>
        <taxon>Pseudomonadati</taxon>
        <taxon>Bacteroidota</taxon>
        <taxon>Cytophagia</taxon>
        <taxon>Cytophagales</taxon>
        <taxon>Spirosomataceae</taxon>
        <taxon>Dyadobacter</taxon>
    </lineage>
</organism>
<evidence type="ECO:0000256" key="3">
    <source>
        <dbReference type="ARBA" id="ARBA00022777"/>
    </source>
</evidence>
<protein>
    <submittedName>
        <fullName evidence="6">Diacylglycerol kinase family enzyme</fullName>
    </submittedName>
</protein>
<keyword evidence="7" id="KW-1185">Reference proteome</keyword>
<keyword evidence="1" id="KW-0808">Transferase</keyword>